<keyword evidence="2" id="KW-0560">Oxidoreductase</keyword>
<dbReference type="InterPro" id="IPR036291">
    <property type="entry name" value="NAD(P)-bd_dom_sf"/>
</dbReference>
<dbReference type="RefSeq" id="WP_188702886.1">
    <property type="nucleotide sequence ID" value="NZ_BMLX01000001.1"/>
</dbReference>
<dbReference type="Gene3D" id="3.30.360.10">
    <property type="entry name" value="Dihydrodipicolinate Reductase, domain 2"/>
    <property type="match status" value="1"/>
</dbReference>
<evidence type="ECO:0000259" key="4">
    <source>
        <dbReference type="Pfam" id="PF02894"/>
    </source>
</evidence>
<comment type="caution">
    <text evidence="5">The sequence shown here is derived from an EMBL/GenBank/DDBJ whole genome shotgun (WGS) entry which is preliminary data.</text>
</comment>
<dbReference type="PANTHER" id="PTHR43708:SF5">
    <property type="entry name" value="CONSERVED EXPRESSED OXIDOREDUCTASE (EUROFUNG)-RELATED"/>
    <property type="match status" value="1"/>
</dbReference>
<keyword evidence="6" id="KW-1185">Reference proteome</keyword>
<gene>
    <name evidence="5" type="ORF">GCM10010970_09710</name>
</gene>
<sequence length="345" mass="37267">MNRLKVALVGYGYAGKTFHAPLIVASPGLQLATVVSSDAGKVHADYPDVNVVAHAREALADPQIDLVVIAAPNDQHFPLAQAALAAGKHVVVDKPFTTTLAEARSLIAQAREVGKVLSVFQNRRWDADFLTVKKLLADDDLGRVVHFESHFDRFRPVVRQRWREAAGLGNGLWFDLGPHLVDQALQLFGTPEAVYADMAIMRDDAVATDYFHVILRYEGLRVILHGSTLVAGGPRFVIHGDKRSFIKQGLDTQESQLKAGGKPGDAGWGQDALDGSLITSVNDIEETEVVSTQVGDYRAYYNGVAAAIAAGEPNPVSGEEALAVMAIIELAHTSATMQRELPFTV</sequence>
<protein>
    <submittedName>
        <fullName evidence="5">Oxidoreductase</fullName>
    </submittedName>
</protein>
<dbReference type="SUPFAM" id="SSF51735">
    <property type="entry name" value="NAD(P)-binding Rossmann-fold domains"/>
    <property type="match status" value="1"/>
</dbReference>
<dbReference type="InterPro" id="IPR004104">
    <property type="entry name" value="Gfo/Idh/MocA-like_OxRdtase_C"/>
</dbReference>
<dbReference type="Gene3D" id="3.40.50.720">
    <property type="entry name" value="NAD(P)-binding Rossmann-like Domain"/>
    <property type="match status" value="1"/>
</dbReference>
<comment type="similarity">
    <text evidence="1">Belongs to the Gfo/Idh/MocA family.</text>
</comment>
<dbReference type="Pfam" id="PF02894">
    <property type="entry name" value="GFO_IDH_MocA_C"/>
    <property type="match status" value="1"/>
</dbReference>
<dbReference type="PANTHER" id="PTHR43708">
    <property type="entry name" value="CONSERVED EXPRESSED OXIDOREDUCTASE (EUROFUNG)"/>
    <property type="match status" value="1"/>
</dbReference>
<dbReference type="InterPro" id="IPR051317">
    <property type="entry name" value="Gfo/Idh/MocA_oxidoreduct"/>
</dbReference>
<evidence type="ECO:0000313" key="6">
    <source>
        <dbReference type="Proteomes" id="UP000637267"/>
    </source>
</evidence>
<evidence type="ECO:0000256" key="1">
    <source>
        <dbReference type="ARBA" id="ARBA00010928"/>
    </source>
</evidence>
<evidence type="ECO:0000256" key="2">
    <source>
        <dbReference type="ARBA" id="ARBA00023002"/>
    </source>
</evidence>
<feature type="domain" description="Gfo/Idh/MocA-like oxidoreductase N-terminal" evidence="3">
    <location>
        <begin position="4"/>
        <end position="119"/>
    </location>
</feature>
<dbReference type="Proteomes" id="UP000637267">
    <property type="component" value="Unassembled WGS sequence"/>
</dbReference>
<dbReference type="Pfam" id="PF01408">
    <property type="entry name" value="GFO_IDH_MocA"/>
    <property type="match status" value="1"/>
</dbReference>
<name>A0ABQ2P669_9NEIS</name>
<dbReference type="EMBL" id="BMLX01000001">
    <property type="protein sequence ID" value="GGP19256.1"/>
    <property type="molecule type" value="Genomic_DNA"/>
</dbReference>
<organism evidence="5 6">
    <name type="scientific">Silvimonas iriomotensis</name>
    <dbReference type="NCBI Taxonomy" id="449662"/>
    <lineage>
        <taxon>Bacteria</taxon>
        <taxon>Pseudomonadati</taxon>
        <taxon>Pseudomonadota</taxon>
        <taxon>Betaproteobacteria</taxon>
        <taxon>Neisseriales</taxon>
        <taxon>Chitinibacteraceae</taxon>
        <taxon>Silvimonas</taxon>
    </lineage>
</organism>
<evidence type="ECO:0000259" key="3">
    <source>
        <dbReference type="Pfam" id="PF01408"/>
    </source>
</evidence>
<evidence type="ECO:0000313" key="5">
    <source>
        <dbReference type="EMBL" id="GGP19256.1"/>
    </source>
</evidence>
<reference evidence="6" key="1">
    <citation type="journal article" date="2019" name="Int. J. Syst. Evol. Microbiol.">
        <title>The Global Catalogue of Microorganisms (GCM) 10K type strain sequencing project: providing services to taxonomists for standard genome sequencing and annotation.</title>
        <authorList>
            <consortium name="The Broad Institute Genomics Platform"/>
            <consortium name="The Broad Institute Genome Sequencing Center for Infectious Disease"/>
            <person name="Wu L."/>
            <person name="Ma J."/>
        </authorList>
    </citation>
    <scope>NUCLEOTIDE SEQUENCE [LARGE SCALE GENOMIC DNA]</scope>
    <source>
        <strain evidence="6">CGMCC 1.8859</strain>
    </source>
</reference>
<accession>A0ABQ2P669</accession>
<dbReference type="InterPro" id="IPR000683">
    <property type="entry name" value="Gfo/Idh/MocA-like_OxRdtase_N"/>
</dbReference>
<proteinExistence type="inferred from homology"/>
<dbReference type="NCBIfam" id="NF008607">
    <property type="entry name" value="PRK11579.1"/>
    <property type="match status" value="1"/>
</dbReference>
<feature type="domain" description="Gfo/Idh/MocA-like oxidoreductase C-terminal" evidence="4">
    <location>
        <begin position="133"/>
        <end position="338"/>
    </location>
</feature>